<evidence type="ECO:0000256" key="1">
    <source>
        <dbReference type="SAM" id="Coils"/>
    </source>
</evidence>
<evidence type="ECO:0000313" key="3">
    <source>
        <dbReference type="Proteomes" id="UP001317963"/>
    </source>
</evidence>
<dbReference type="Gene3D" id="3.30.450.40">
    <property type="match status" value="1"/>
</dbReference>
<keyword evidence="1" id="KW-0175">Coiled coil</keyword>
<dbReference type="Proteomes" id="UP001317963">
    <property type="component" value="Chromosome"/>
</dbReference>
<name>A0ABY6Q3E2_9GAMM</name>
<feature type="coiled-coil region" evidence="1">
    <location>
        <begin position="47"/>
        <end position="74"/>
    </location>
</feature>
<dbReference type="RefSeq" id="WP_279242153.1">
    <property type="nucleotide sequence ID" value="NZ_CP036501.1"/>
</dbReference>
<gene>
    <name evidence="2" type="ORF">E0F26_00880</name>
</gene>
<dbReference type="InterPro" id="IPR007435">
    <property type="entry name" value="DUF484"/>
</dbReference>
<keyword evidence="3" id="KW-1185">Reference proteome</keyword>
<dbReference type="EMBL" id="CP036501">
    <property type="protein sequence ID" value="UZP73375.1"/>
    <property type="molecule type" value="Genomic_DNA"/>
</dbReference>
<reference evidence="2 3" key="1">
    <citation type="submission" date="2019-02" db="EMBL/GenBank/DDBJ databases">
        <title>Halieaceae_genomes.</title>
        <authorList>
            <person name="Li S.-H."/>
        </authorList>
    </citation>
    <scope>NUCLEOTIDE SEQUENCE [LARGE SCALE GENOMIC DNA]</scope>
    <source>
        <strain evidence="2 3">JH123</strain>
    </source>
</reference>
<dbReference type="PANTHER" id="PTHR38765">
    <property type="entry name" value="DUF484 DOMAIN-CONTAINING PROTEIN"/>
    <property type="match status" value="1"/>
</dbReference>
<organism evidence="2 3">
    <name type="scientific">Candidatus Paraluminiphilus aquimaris</name>
    <dbReference type="NCBI Taxonomy" id="2518994"/>
    <lineage>
        <taxon>Bacteria</taxon>
        <taxon>Pseudomonadati</taxon>
        <taxon>Pseudomonadota</taxon>
        <taxon>Gammaproteobacteria</taxon>
        <taxon>Cellvibrionales</taxon>
        <taxon>Halieaceae</taxon>
        <taxon>Candidatus Paraluminiphilus</taxon>
    </lineage>
</organism>
<evidence type="ECO:0000313" key="2">
    <source>
        <dbReference type="EMBL" id="UZP73375.1"/>
    </source>
</evidence>
<accession>A0ABY6Q3E2</accession>
<proteinExistence type="predicted"/>
<sequence length="223" mass="24263">MMESDSTKNTPNADDVIRFLAENPNFFDQHPEALSELSISHVSDGAVSLVERQVAVLRERNAELRRRFDHLLARAEQNEVLLSATQEVIASMAARGEHEQFSTLFTSLMKKHFDIEYAVYHELEDDLPSDATKTANHLLGSKTATSGPVRSNELTALFGSDAGDGSAAIAKITPQSGGQAFIAVGSSDATRYSAADGTLFLEYLAKVMASLPMARSLMRNKAD</sequence>
<protein>
    <submittedName>
        <fullName evidence="2">DUF484 family protein</fullName>
    </submittedName>
</protein>
<dbReference type="Pfam" id="PF04340">
    <property type="entry name" value="DUF484"/>
    <property type="match status" value="1"/>
</dbReference>
<dbReference type="InterPro" id="IPR029016">
    <property type="entry name" value="GAF-like_dom_sf"/>
</dbReference>
<dbReference type="PANTHER" id="PTHR38765:SF1">
    <property type="entry name" value="DUF484 DOMAIN-CONTAINING PROTEIN"/>
    <property type="match status" value="1"/>
</dbReference>